<evidence type="ECO:0000256" key="6">
    <source>
        <dbReference type="ARBA" id="ARBA00023065"/>
    </source>
</evidence>
<dbReference type="HAMAP" id="MF_00115">
    <property type="entry name" value="MscL"/>
    <property type="match status" value="1"/>
</dbReference>
<dbReference type="SUPFAM" id="SSF81330">
    <property type="entry name" value="Gated mechanosensitive channel"/>
    <property type="match status" value="1"/>
</dbReference>
<comment type="similarity">
    <text evidence="9">Belongs to the MscL family.</text>
</comment>
<dbReference type="Pfam" id="PF01741">
    <property type="entry name" value="MscL"/>
    <property type="match status" value="1"/>
</dbReference>
<dbReference type="GO" id="GO:0005886">
    <property type="term" value="C:plasma membrane"/>
    <property type="evidence" value="ECO:0007669"/>
    <property type="project" value="UniProtKB-SubCell"/>
</dbReference>
<evidence type="ECO:0000256" key="7">
    <source>
        <dbReference type="ARBA" id="ARBA00023136"/>
    </source>
</evidence>
<organism evidence="10 11">
    <name type="scientific">Alteribacter keqinensis</name>
    <dbReference type="NCBI Taxonomy" id="2483800"/>
    <lineage>
        <taxon>Bacteria</taxon>
        <taxon>Bacillati</taxon>
        <taxon>Bacillota</taxon>
        <taxon>Bacilli</taxon>
        <taxon>Bacillales</taxon>
        <taxon>Bacillaceae</taxon>
        <taxon>Alteribacter</taxon>
    </lineage>
</organism>
<keyword evidence="2 9" id="KW-0813">Transport</keyword>
<keyword evidence="4 9" id="KW-0812">Transmembrane</keyword>
<name>A0A3M7TSF1_9BACI</name>
<dbReference type="InterPro" id="IPR036019">
    <property type="entry name" value="MscL_channel"/>
</dbReference>
<comment type="subcellular location">
    <subcellularLocation>
        <location evidence="9">Cell membrane</location>
        <topology evidence="9">Multi-pass membrane protein</topology>
    </subcellularLocation>
    <subcellularLocation>
        <location evidence="1">Membrane</location>
        <topology evidence="1">Multi-pass membrane protein</topology>
    </subcellularLocation>
</comment>
<dbReference type="PRINTS" id="PR01264">
    <property type="entry name" value="MECHCHANNEL"/>
</dbReference>
<dbReference type="RefSeq" id="WP_122899799.1">
    <property type="nucleotide sequence ID" value="NZ_RHIB01000002.1"/>
</dbReference>
<evidence type="ECO:0000256" key="4">
    <source>
        <dbReference type="ARBA" id="ARBA00022692"/>
    </source>
</evidence>
<evidence type="ECO:0000313" key="10">
    <source>
        <dbReference type="EMBL" id="RNA67920.1"/>
    </source>
</evidence>
<dbReference type="InterPro" id="IPR037673">
    <property type="entry name" value="MSC/AndL"/>
</dbReference>
<comment type="function">
    <text evidence="9">Channel that opens in response to stretch forces in the membrane lipid bilayer. May participate in the regulation of osmotic pressure changes within the cell.</text>
</comment>
<evidence type="ECO:0000256" key="9">
    <source>
        <dbReference type="HAMAP-Rule" id="MF_00115"/>
    </source>
</evidence>
<evidence type="ECO:0000256" key="5">
    <source>
        <dbReference type="ARBA" id="ARBA00022989"/>
    </source>
</evidence>
<dbReference type="NCBIfam" id="TIGR00220">
    <property type="entry name" value="mscL"/>
    <property type="match status" value="1"/>
</dbReference>
<dbReference type="EMBL" id="RHIB01000002">
    <property type="protein sequence ID" value="RNA67920.1"/>
    <property type="molecule type" value="Genomic_DNA"/>
</dbReference>
<dbReference type="Gene3D" id="1.10.1200.120">
    <property type="entry name" value="Large-conductance mechanosensitive channel, MscL, domain 1"/>
    <property type="match status" value="1"/>
</dbReference>
<evidence type="ECO:0000256" key="3">
    <source>
        <dbReference type="ARBA" id="ARBA00022475"/>
    </source>
</evidence>
<evidence type="ECO:0000256" key="2">
    <source>
        <dbReference type="ARBA" id="ARBA00022448"/>
    </source>
</evidence>
<keyword evidence="7 9" id="KW-0472">Membrane</keyword>
<keyword evidence="11" id="KW-1185">Reference proteome</keyword>
<gene>
    <name evidence="9 10" type="primary">mscL</name>
    <name evidence="10" type="ORF">EBO34_14575</name>
</gene>
<dbReference type="OrthoDB" id="9810350at2"/>
<keyword evidence="8 9" id="KW-0407">Ion channel</keyword>
<proteinExistence type="inferred from homology"/>
<comment type="subunit">
    <text evidence="9">Homopentamer.</text>
</comment>
<keyword evidence="5 9" id="KW-1133">Transmembrane helix</keyword>
<evidence type="ECO:0000256" key="1">
    <source>
        <dbReference type="ARBA" id="ARBA00004141"/>
    </source>
</evidence>
<dbReference type="PANTHER" id="PTHR30266">
    <property type="entry name" value="MECHANOSENSITIVE CHANNEL MSCL"/>
    <property type="match status" value="1"/>
</dbReference>
<protein>
    <recommendedName>
        <fullName evidence="9">Large-conductance mechanosensitive channel</fullName>
    </recommendedName>
</protein>
<keyword evidence="6 9" id="KW-0406">Ion transport</keyword>
<dbReference type="GO" id="GO:0008381">
    <property type="term" value="F:mechanosensitive monoatomic ion channel activity"/>
    <property type="evidence" value="ECO:0007669"/>
    <property type="project" value="UniProtKB-UniRule"/>
</dbReference>
<dbReference type="Proteomes" id="UP000278746">
    <property type="component" value="Unassembled WGS sequence"/>
</dbReference>
<reference evidence="10 11" key="1">
    <citation type="submission" date="2018-10" db="EMBL/GenBank/DDBJ databases">
        <title>Bacillus Keqinensis sp. nov., a moderately halophilic bacterium isolated from a saline-alkaline lake.</title>
        <authorList>
            <person name="Wang H."/>
        </authorList>
    </citation>
    <scope>NUCLEOTIDE SEQUENCE [LARGE SCALE GENOMIC DNA]</scope>
    <source>
        <strain evidence="10 11">KQ-3</strain>
    </source>
</reference>
<keyword evidence="3 9" id="KW-1003">Cell membrane</keyword>
<dbReference type="PANTHER" id="PTHR30266:SF2">
    <property type="entry name" value="LARGE-CONDUCTANCE MECHANOSENSITIVE CHANNEL"/>
    <property type="match status" value="1"/>
</dbReference>
<sequence>MFLKGLKEFATRGSVVDMGIGIIIGAAFGKIVSSFVSDIVMPPIGLLLGRVDFSNLYVNLSGGHYRSLSDAQEAGAATINYGVFIEAVVHFVIIAFAAYLLILQMNRLKRLPKEAGRQKTCPFCFSDISLRAMRCPNCTSHLGKEEENRPQPGYRVNIR</sequence>
<comment type="caution">
    <text evidence="10">The sequence shown here is derived from an EMBL/GenBank/DDBJ whole genome shotgun (WGS) entry which is preliminary data.</text>
</comment>
<dbReference type="InterPro" id="IPR001185">
    <property type="entry name" value="MS_channel"/>
</dbReference>
<feature type="transmembrane region" description="Helical" evidence="9">
    <location>
        <begin position="20"/>
        <end position="41"/>
    </location>
</feature>
<evidence type="ECO:0000256" key="8">
    <source>
        <dbReference type="ARBA" id="ARBA00023303"/>
    </source>
</evidence>
<evidence type="ECO:0000313" key="11">
    <source>
        <dbReference type="Proteomes" id="UP000278746"/>
    </source>
</evidence>
<accession>A0A3M7TSF1</accession>
<feature type="transmembrane region" description="Helical" evidence="9">
    <location>
        <begin position="79"/>
        <end position="103"/>
    </location>
</feature>
<dbReference type="AlphaFoldDB" id="A0A3M7TSF1"/>